<gene>
    <name evidence="1" type="ORF">MRB53_008657</name>
</gene>
<name>A0ACC2MMP4_PERAE</name>
<protein>
    <submittedName>
        <fullName evidence="1">Uncharacterized protein</fullName>
    </submittedName>
</protein>
<evidence type="ECO:0000313" key="2">
    <source>
        <dbReference type="Proteomes" id="UP001234297"/>
    </source>
</evidence>
<proteinExistence type="predicted"/>
<reference evidence="1 2" key="1">
    <citation type="journal article" date="2022" name="Hortic Res">
        <title>A haplotype resolved chromosomal level avocado genome allows analysis of novel avocado genes.</title>
        <authorList>
            <person name="Nath O."/>
            <person name="Fletcher S.J."/>
            <person name="Hayward A."/>
            <person name="Shaw L.M."/>
            <person name="Masouleh A.K."/>
            <person name="Furtado A."/>
            <person name="Henry R.J."/>
            <person name="Mitter N."/>
        </authorList>
    </citation>
    <scope>NUCLEOTIDE SEQUENCE [LARGE SCALE GENOMIC DNA]</scope>
    <source>
        <strain evidence="2">cv. Hass</strain>
    </source>
</reference>
<dbReference type="EMBL" id="CM056810">
    <property type="protein sequence ID" value="KAJ8646909.1"/>
    <property type="molecule type" value="Genomic_DNA"/>
</dbReference>
<comment type="caution">
    <text evidence="1">The sequence shown here is derived from an EMBL/GenBank/DDBJ whole genome shotgun (WGS) entry which is preliminary data.</text>
</comment>
<accession>A0ACC2MMP4</accession>
<evidence type="ECO:0000313" key="1">
    <source>
        <dbReference type="EMBL" id="KAJ8646909.1"/>
    </source>
</evidence>
<organism evidence="1 2">
    <name type="scientific">Persea americana</name>
    <name type="common">Avocado</name>
    <dbReference type="NCBI Taxonomy" id="3435"/>
    <lineage>
        <taxon>Eukaryota</taxon>
        <taxon>Viridiplantae</taxon>
        <taxon>Streptophyta</taxon>
        <taxon>Embryophyta</taxon>
        <taxon>Tracheophyta</taxon>
        <taxon>Spermatophyta</taxon>
        <taxon>Magnoliopsida</taxon>
        <taxon>Magnoliidae</taxon>
        <taxon>Laurales</taxon>
        <taxon>Lauraceae</taxon>
        <taxon>Persea</taxon>
    </lineage>
</organism>
<keyword evidence="2" id="KW-1185">Reference proteome</keyword>
<sequence length="348" mass="37587">MSSTAATASPSPSPPNPQNSSYRQTFWCHECDMSVSLFFPSSPPLLCPHCQGDFLEHMDSSPSSSPPHDPNLNPNPNANLSPNPNPNNLLDDPSSSPHPNLPFYDSDSDSSPPNFPYPSDSFPTAATVRASRDHLLSSPYLDRLIHHLDTDPDVNPRRSSPAAKSSVESIPTIKITAAVLSASDPLLCAVCKDEFVVDVEAKQLPCNHIYHGDCILPWLSQHNSCPVCRFRLPTDEQDRRRRYGSMAVGIRRLMEGDEEDMFGMERTLLHIARRHRLVFPARSSTTQMARAEGSLGAGPANSGETVSSRLVEAGSDGAGGGMTVNDEAGTVGGLCFLKLSFCTVGGCI</sequence>
<dbReference type="Proteomes" id="UP001234297">
    <property type="component" value="Chromosome 2"/>
</dbReference>